<dbReference type="OrthoDB" id="714961at2759"/>
<dbReference type="AlphaFoldDB" id="A0A835FCA1"/>
<dbReference type="EMBL" id="JACEFO010001363">
    <property type="protein sequence ID" value="KAF8738163.1"/>
    <property type="molecule type" value="Genomic_DNA"/>
</dbReference>
<keyword evidence="2" id="KW-0732">Signal</keyword>
<accession>A0A835FCA1</accession>
<organism evidence="3 4">
    <name type="scientific">Digitaria exilis</name>
    <dbReference type="NCBI Taxonomy" id="1010633"/>
    <lineage>
        <taxon>Eukaryota</taxon>
        <taxon>Viridiplantae</taxon>
        <taxon>Streptophyta</taxon>
        <taxon>Embryophyta</taxon>
        <taxon>Tracheophyta</taxon>
        <taxon>Spermatophyta</taxon>
        <taxon>Magnoliopsida</taxon>
        <taxon>Liliopsida</taxon>
        <taxon>Poales</taxon>
        <taxon>Poaceae</taxon>
        <taxon>PACMAD clade</taxon>
        <taxon>Panicoideae</taxon>
        <taxon>Panicodae</taxon>
        <taxon>Paniceae</taxon>
        <taxon>Anthephorinae</taxon>
        <taxon>Digitaria</taxon>
    </lineage>
</organism>
<evidence type="ECO:0000313" key="3">
    <source>
        <dbReference type="EMBL" id="KAF8738163.1"/>
    </source>
</evidence>
<feature type="chain" id="PRO_5032935190" evidence="2">
    <location>
        <begin position="27"/>
        <end position="184"/>
    </location>
</feature>
<dbReference type="Proteomes" id="UP000636709">
    <property type="component" value="Unassembled WGS sequence"/>
</dbReference>
<feature type="signal peptide" evidence="2">
    <location>
        <begin position="1"/>
        <end position="26"/>
    </location>
</feature>
<feature type="region of interest" description="Disordered" evidence="1">
    <location>
        <begin position="29"/>
        <end position="69"/>
    </location>
</feature>
<name>A0A835FCA1_9POAL</name>
<comment type="caution">
    <text evidence="3">The sequence shown here is derived from an EMBL/GenBank/DDBJ whole genome shotgun (WGS) entry which is preliminary data.</text>
</comment>
<evidence type="ECO:0000256" key="1">
    <source>
        <dbReference type="SAM" id="MobiDB-lite"/>
    </source>
</evidence>
<gene>
    <name evidence="3" type="ORF">HU200_013984</name>
</gene>
<keyword evidence="4" id="KW-1185">Reference proteome</keyword>
<evidence type="ECO:0000313" key="4">
    <source>
        <dbReference type="Proteomes" id="UP000636709"/>
    </source>
</evidence>
<proteinExistence type="predicted"/>
<sequence>MASTAAALSRALVAVMCAVLLHSSMAQQPAPGSHCSPHTQPPPAPAPAPAPPPPPTISLPPAPTPTPTPAPPPIDCRNLCVSDCDHNCTASYDAGLSQCQAQAAADFNDCYASCTSEKCPGKSCEHSGCGVGNCTCDNPNASNCCQECAFAASSIYTTCRSQYGGSYVYYCMLGCTSSCFKTCP</sequence>
<reference evidence="3" key="1">
    <citation type="submission" date="2020-07" db="EMBL/GenBank/DDBJ databases">
        <title>Genome sequence and genetic diversity analysis of an under-domesticated orphan crop, white fonio (Digitaria exilis).</title>
        <authorList>
            <person name="Bennetzen J.L."/>
            <person name="Chen S."/>
            <person name="Ma X."/>
            <person name="Wang X."/>
            <person name="Yssel A.E.J."/>
            <person name="Chaluvadi S.R."/>
            <person name="Johnson M."/>
            <person name="Gangashetty P."/>
            <person name="Hamidou F."/>
            <person name="Sanogo M.D."/>
            <person name="Zwaenepoel A."/>
            <person name="Wallace J."/>
            <person name="Van De Peer Y."/>
            <person name="Van Deynze A."/>
        </authorList>
    </citation>
    <scope>NUCLEOTIDE SEQUENCE</scope>
    <source>
        <tissue evidence="3">Leaves</tissue>
    </source>
</reference>
<evidence type="ECO:0000256" key="2">
    <source>
        <dbReference type="SAM" id="SignalP"/>
    </source>
</evidence>
<protein>
    <submittedName>
        <fullName evidence="3">Uncharacterized protein</fullName>
    </submittedName>
</protein>
<feature type="compositionally biased region" description="Pro residues" evidence="1">
    <location>
        <begin position="39"/>
        <end position="69"/>
    </location>
</feature>